<dbReference type="RefSeq" id="WP_235052207.1">
    <property type="nucleotide sequence ID" value="NZ_JAKFHA010000005.1"/>
</dbReference>
<dbReference type="AlphaFoldDB" id="A0AA41U1Z0"/>
<protein>
    <recommendedName>
        <fullName evidence="4">Secreted protein</fullName>
    </recommendedName>
</protein>
<dbReference type="EMBL" id="JAKFHA010000005">
    <property type="protein sequence ID" value="MCF2528047.1"/>
    <property type="molecule type" value="Genomic_DNA"/>
</dbReference>
<feature type="compositionally biased region" description="Low complexity" evidence="1">
    <location>
        <begin position="68"/>
        <end position="108"/>
    </location>
</feature>
<organism evidence="2 3">
    <name type="scientific">Yinghuangia soli</name>
    <dbReference type="NCBI Taxonomy" id="2908204"/>
    <lineage>
        <taxon>Bacteria</taxon>
        <taxon>Bacillati</taxon>
        <taxon>Actinomycetota</taxon>
        <taxon>Actinomycetes</taxon>
        <taxon>Kitasatosporales</taxon>
        <taxon>Streptomycetaceae</taxon>
        <taxon>Yinghuangia</taxon>
    </lineage>
</organism>
<keyword evidence="3" id="KW-1185">Reference proteome</keyword>
<evidence type="ECO:0008006" key="4">
    <source>
        <dbReference type="Google" id="ProtNLM"/>
    </source>
</evidence>
<reference evidence="2" key="1">
    <citation type="submission" date="2022-01" db="EMBL/GenBank/DDBJ databases">
        <title>Genome-Based Taxonomic Classification of the Phylum Actinobacteria.</title>
        <authorList>
            <person name="Gao Y."/>
        </authorList>
    </citation>
    <scope>NUCLEOTIDE SEQUENCE</scope>
    <source>
        <strain evidence="2">KLBMP 8922</strain>
    </source>
</reference>
<sequence length="185" mass="18980">MQRGVARVGVWVAVTAAAVALSWFAVRTVLRDTVFEAPRAPALGAQAVEGRGPVLVSAPATISATSFASRTPSPRPSGTTPAAATRAASPTAAATTAAPASSDAAAPPDQGSGSTRSFEVKGGRASFSFAPDSASLIAATPNSGWAVKVWPGDRWIRVDFTRGDRTSSIFVTWNDHPPLGETYEA</sequence>
<comment type="caution">
    <text evidence="2">The sequence shown here is derived from an EMBL/GenBank/DDBJ whole genome shotgun (WGS) entry which is preliminary data.</text>
</comment>
<dbReference type="Proteomes" id="UP001165378">
    <property type="component" value="Unassembled WGS sequence"/>
</dbReference>
<feature type="region of interest" description="Disordered" evidence="1">
    <location>
        <begin position="65"/>
        <end position="119"/>
    </location>
</feature>
<proteinExistence type="predicted"/>
<gene>
    <name evidence="2" type="ORF">LZ495_12555</name>
</gene>
<accession>A0AA41U1Z0</accession>
<evidence type="ECO:0000313" key="3">
    <source>
        <dbReference type="Proteomes" id="UP001165378"/>
    </source>
</evidence>
<evidence type="ECO:0000256" key="1">
    <source>
        <dbReference type="SAM" id="MobiDB-lite"/>
    </source>
</evidence>
<name>A0AA41U1Z0_9ACTN</name>
<evidence type="ECO:0000313" key="2">
    <source>
        <dbReference type="EMBL" id="MCF2528047.1"/>
    </source>
</evidence>